<evidence type="ECO:0008006" key="7">
    <source>
        <dbReference type="Google" id="ProtNLM"/>
    </source>
</evidence>
<dbReference type="InterPro" id="IPR003731">
    <property type="entry name" value="Di-Nase_FeMo-co_biosynth"/>
</dbReference>
<feature type="domain" description="Dinitrogenase iron-molybdenum cofactor N-terminal" evidence="4">
    <location>
        <begin position="6"/>
        <end position="65"/>
    </location>
</feature>
<reference evidence="6" key="1">
    <citation type="submission" date="2016-03" db="EMBL/GenBank/DDBJ databases">
        <authorList>
            <person name="Heylen K."/>
            <person name="De Vos P."/>
            <person name="Vekeman B."/>
        </authorList>
    </citation>
    <scope>NUCLEOTIDE SEQUENCE [LARGE SCALE GENOMIC DNA]</scope>
    <source>
        <strain evidence="6">R-45383</strain>
    </source>
</reference>
<evidence type="ECO:0000259" key="4">
    <source>
        <dbReference type="Pfam" id="PF16844"/>
    </source>
</evidence>
<evidence type="ECO:0000256" key="2">
    <source>
        <dbReference type="ARBA" id="ARBA00023231"/>
    </source>
</evidence>
<dbReference type="InterPro" id="IPR031763">
    <property type="entry name" value="NafY_N"/>
</dbReference>
<proteinExistence type="inferred from homology"/>
<dbReference type="SUPFAM" id="SSF53146">
    <property type="entry name" value="Nitrogenase accessory factor-like"/>
    <property type="match status" value="1"/>
</dbReference>
<dbReference type="PANTHER" id="PTHR33937:SF1">
    <property type="entry name" value="IRON-MOLIBDENUM COFACTOR PROCESSING PROTEIN"/>
    <property type="match status" value="1"/>
</dbReference>
<dbReference type="AlphaFoldDB" id="A0A177NUF0"/>
<dbReference type="Gene3D" id="3.30.420.130">
    <property type="entry name" value="Dinitrogenase iron-molybdenum cofactor biosynthesis domain"/>
    <property type="match status" value="1"/>
</dbReference>
<dbReference type="InterPro" id="IPR051840">
    <property type="entry name" value="NifX/NifY_domain"/>
</dbReference>
<dbReference type="CDD" id="cd00853">
    <property type="entry name" value="NifX"/>
    <property type="match status" value="1"/>
</dbReference>
<name>A0A177NUF0_9GAMM</name>
<dbReference type="Proteomes" id="UP000077628">
    <property type="component" value="Unassembled WGS sequence"/>
</dbReference>
<comment type="caution">
    <text evidence="5">The sequence shown here is derived from an EMBL/GenBank/DDBJ whole genome shotgun (WGS) entry which is preliminary data.</text>
</comment>
<dbReference type="InterPro" id="IPR036105">
    <property type="entry name" value="DiNase_FeMo-co_biosyn_sf"/>
</dbReference>
<dbReference type="InterPro" id="IPR034169">
    <property type="entry name" value="NifX-like"/>
</dbReference>
<accession>A0A177NUF0</accession>
<evidence type="ECO:0000313" key="5">
    <source>
        <dbReference type="EMBL" id="OAI20710.1"/>
    </source>
</evidence>
<feature type="domain" description="Dinitrogenase iron-molybdenum cofactor biosynthesis" evidence="3">
    <location>
        <begin position="109"/>
        <end position="201"/>
    </location>
</feature>
<evidence type="ECO:0000259" key="3">
    <source>
        <dbReference type="Pfam" id="PF02579"/>
    </source>
</evidence>
<organism evidence="5 6">
    <name type="scientific">Methylomonas koyamae</name>
    <dbReference type="NCBI Taxonomy" id="702114"/>
    <lineage>
        <taxon>Bacteria</taxon>
        <taxon>Pseudomonadati</taxon>
        <taxon>Pseudomonadota</taxon>
        <taxon>Gammaproteobacteria</taxon>
        <taxon>Methylococcales</taxon>
        <taxon>Methylococcaceae</taxon>
        <taxon>Methylomonas</taxon>
    </lineage>
</organism>
<gene>
    <name evidence="5" type="ORF">A1355_23805</name>
</gene>
<dbReference type="Pfam" id="PF16844">
    <property type="entry name" value="DIMCO_N"/>
    <property type="match status" value="1"/>
</dbReference>
<dbReference type="OrthoDB" id="9797941at2"/>
<keyword evidence="6" id="KW-1185">Reference proteome</keyword>
<dbReference type="Gene3D" id="1.10.150.590">
    <property type="entry name" value="Dinitrogenase iron-molybdenum cofactor, N-terminal"/>
    <property type="match status" value="1"/>
</dbReference>
<dbReference type="RefSeq" id="WP_064027254.1">
    <property type="nucleotide sequence ID" value="NZ_LUUK01000122.1"/>
</dbReference>
<dbReference type="PANTHER" id="PTHR33937">
    <property type="entry name" value="IRON-MOLYBDENUM PROTEIN-RELATED-RELATED"/>
    <property type="match status" value="1"/>
</dbReference>
<dbReference type="Pfam" id="PF02579">
    <property type="entry name" value="Nitro_FeMo-Co"/>
    <property type="match status" value="1"/>
</dbReference>
<protein>
    <recommendedName>
        <fullName evidence="7">Dinitrogenase iron-molybdenum cofactor biosynthesis protein</fullName>
    </recommendedName>
</protein>
<evidence type="ECO:0000256" key="1">
    <source>
        <dbReference type="ARBA" id="ARBA00010285"/>
    </source>
</evidence>
<dbReference type="STRING" id="702114.A1355_23805"/>
<evidence type="ECO:0000313" key="6">
    <source>
        <dbReference type="Proteomes" id="UP000077628"/>
    </source>
</evidence>
<keyword evidence="2" id="KW-0535">Nitrogen fixation</keyword>
<dbReference type="EMBL" id="LUUK01000122">
    <property type="protein sequence ID" value="OAI20710.1"/>
    <property type="molecule type" value="Genomic_DNA"/>
</dbReference>
<comment type="similarity">
    <text evidence="1">Belongs to the NifX/NifY family.</text>
</comment>
<sequence length="232" mass="24930">MRQSALTRELALRIGLASRALPDTAPKLFVSILHACVGPVLDGNTLAELGEDRFRQALSNFGISADPQTVRLTLGILQSIAFPDPPKPQTLPADAAGSILVAVVSDDPTRIAGHFGSCRQFLIYQVSADEARLIDIRSVDMDAQRRHADKNTYRAELIADCRVLYTASIGGPAAAKVVKFGIHPIKTELGAVVSELLNQLQTVLADAPPPWLAKSMGIRAGRRISLEQESTS</sequence>
<dbReference type="InterPro" id="IPR038127">
    <property type="entry name" value="NafY_N_sf"/>
</dbReference>